<dbReference type="Gene3D" id="1.10.10.10">
    <property type="entry name" value="Winged helix-like DNA-binding domain superfamily/Winged helix DNA-binding domain"/>
    <property type="match status" value="1"/>
</dbReference>
<evidence type="ECO:0000313" key="4">
    <source>
        <dbReference type="Proteomes" id="UP000005143"/>
    </source>
</evidence>
<dbReference type="SUPFAM" id="SSF46785">
    <property type="entry name" value="Winged helix' DNA-binding domain"/>
    <property type="match status" value="1"/>
</dbReference>
<feature type="compositionally biased region" description="Low complexity" evidence="1">
    <location>
        <begin position="194"/>
        <end position="215"/>
    </location>
</feature>
<evidence type="ECO:0000313" key="3">
    <source>
        <dbReference type="EMBL" id="EHN10688.1"/>
    </source>
</evidence>
<feature type="region of interest" description="Disordered" evidence="1">
    <location>
        <begin position="185"/>
        <end position="255"/>
    </location>
</feature>
<evidence type="ECO:0000256" key="1">
    <source>
        <dbReference type="SAM" id="MobiDB-lite"/>
    </source>
</evidence>
<name>H0E6I9_9ACTN</name>
<protein>
    <submittedName>
        <fullName evidence="3">Putative transcriptional regulator</fullName>
    </submittedName>
</protein>
<gene>
    <name evidence="3" type="ORF">PAI11_24390</name>
</gene>
<dbReference type="Pfam" id="PF03551">
    <property type="entry name" value="PadR"/>
    <property type="match status" value="1"/>
</dbReference>
<dbReference type="AlphaFoldDB" id="H0E6I9"/>
<accession>H0E6I9</accession>
<dbReference type="PATRIC" id="fig|1097667.3.peg.2420"/>
<dbReference type="InterPro" id="IPR036388">
    <property type="entry name" value="WH-like_DNA-bd_sf"/>
</dbReference>
<reference evidence="3 4" key="1">
    <citation type="journal article" date="2013" name="Biodegradation">
        <title>Quantitative proteomic analysis of ibuprofen-degrading Patulibacter sp. strain I11.</title>
        <authorList>
            <person name="Almeida B."/>
            <person name="Kjeldal H."/>
            <person name="Lolas I."/>
            <person name="Knudsen A.D."/>
            <person name="Carvalho G."/>
            <person name="Nielsen K.L."/>
            <person name="Barreto Crespo M.T."/>
            <person name="Stensballe A."/>
            <person name="Nielsen J.L."/>
        </authorList>
    </citation>
    <scope>NUCLEOTIDE SEQUENCE [LARGE SCALE GENOMIC DNA]</scope>
    <source>
        <strain evidence="3 4">I11</strain>
    </source>
</reference>
<evidence type="ECO:0000259" key="2">
    <source>
        <dbReference type="Pfam" id="PF03551"/>
    </source>
</evidence>
<dbReference type="InterPro" id="IPR036390">
    <property type="entry name" value="WH_DNA-bd_sf"/>
</dbReference>
<feature type="domain" description="Transcription regulator PadR N-terminal" evidence="2">
    <location>
        <begin position="8"/>
        <end position="83"/>
    </location>
</feature>
<dbReference type="Proteomes" id="UP000005143">
    <property type="component" value="Unassembled WGS sequence"/>
</dbReference>
<organism evidence="3 4">
    <name type="scientific">Patulibacter medicamentivorans</name>
    <dbReference type="NCBI Taxonomy" id="1097667"/>
    <lineage>
        <taxon>Bacteria</taxon>
        <taxon>Bacillati</taxon>
        <taxon>Actinomycetota</taxon>
        <taxon>Thermoleophilia</taxon>
        <taxon>Solirubrobacterales</taxon>
        <taxon>Patulibacteraceae</taxon>
        <taxon>Patulibacter</taxon>
    </lineage>
</organism>
<comment type="caution">
    <text evidence="3">The sequence shown here is derived from an EMBL/GenBank/DDBJ whole genome shotgun (WGS) entry which is preliminary data.</text>
</comment>
<proteinExistence type="predicted"/>
<keyword evidence="4" id="KW-1185">Reference proteome</keyword>
<dbReference type="EMBL" id="AGUD01000205">
    <property type="protein sequence ID" value="EHN10688.1"/>
    <property type="molecule type" value="Genomic_DNA"/>
</dbReference>
<dbReference type="PANTHER" id="PTHR43252:SF2">
    <property type="entry name" value="TRANSCRIPTION REGULATOR, PADR-LIKE FAMILY"/>
    <property type="match status" value="1"/>
</dbReference>
<dbReference type="PANTHER" id="PTHR43252">
    <property type="entry name" value="TRANSCRIPTIONAL REGULATOR YQJI"/>
    <property type="match status" value="1"/>
</dbReference>
<dbReference type="InterPro" id="IPR005149">
    <property type="entry name" value="Tscrpt_reg_PadR_N"/>
</dbReference>
<sequence>MNHATLVVLALLRSEPMHGHQIRRVAELVNLSEWAEVSTGAIYNTLRRLADDGSIVAVRTEQEGNRPPRTVYAPTEAGLYELERLREVALSQPIPDASVMLALIFTAPGSDPDELRELLRVRQAALRRQHEDLVHLRQRKDAQGAPVTAAMAFRAWEMQLAAAVAWHDEVDGRIEELCAPEAMIRTPDHRRAADPGIPRGARARAQARAAAAAARESNPSPAGAAEDGAPGTPSTVTPSAGPEPDAGPDTRSTPS</sequence>